<comment type="caution">
    <text evidence="2">The sequence shown here is derived from an EMBL/GenBank/DDBJ whole genome shotgun (WGS) entry which is preliminary data.</text>
</comment>
<organism evidence="2 3">
    <name type="scientific">Desulfitobacterium hafniense DP7</name>
    <dbReference type="NCBI Taxonomy" id="537010"/>
    <lineage>
        <taxon>Bacteria</taxon>
        <taxon>Bacillati</taxon>
        <taxon>Bacillota</taxon>
        <taxon>Clostridia</taxon>
        <taxon>Eubacteriales</taxon>
        <taxon>Desulfitobacteriaceae</taxon>
        <taxon>Desulfitobacterium</taxon>
    </lineage>
</organism>
<accession>G9XNS1</accession>
<dbReference type="AlphaFoldDB" id="G9XNS1"/>
<proteinExistence type="predicted"/>
<sequence>MQGGRFLYLIYVIYIIINVIVSLLQTSCIIDLNMARFIVFISGIVFLLLQKYRIMKLKKDCGHLLFELEREIKTSPIFSWGLSVLNLLLIILCSLLLYRIPESLPLSMLIFLSIYELYFIFFEKPVFTEKGLLISGILIEWHNFKSYNWNVPSFNKLKDYTKLVMTKNNWFGTYKINLIIINSQKVELDNFLRQKIRTNLFQD</sequence>
<feature type="transmembrane region" description="Helical" evidence="1">
    <location>
        <begin position="7"/>
        <end position="26"/>
    </location>
</feature>
<keyword evidence="1" id="KW-1133">Transmembrane helix</keyword>
<evidence type="ECO:0008006" key="4">
    <source>
        <dbReference type="Google" id="ProtNLM"/>
    </source>
</evidence>
<dbReference type="Proteomes" id="UP000004416">
    <property type="component" value="Unassembled WGS sequence"/>
</dbReference>
<gene>
    <name evidence="2" type="ORF">HMPREF0322_02616</name>
</gene>
<dbReference type="HOGENOM" id="CLU_1459077_0_0_9"/>
<keyword evidence="1" id="KW-0812">Transmembrane</keyword>
<dbReference type="EMBL" id="AFZX01000069">
    <property type="protein sequence ID" value="EHL06567.1"/>
    <property type="molecule type" value="Genomic_DNA"/>
</dbReference>
<feature type="transmembrane region" description="Helical" evidence="1">
    <location>
        <begin position="77"/>
        <end position="98"/>
    </location>
</feature>
<reference evidence="2 3" key="1">
    <citation type="submission" date="2011-08" db="EMBL/GenBank/DDBJ databases">
        <authorList>
            <person name="Weinstock G."/>
            <person name="Sodergren E."/>
            <person name="Clifton S."/>
            <person name="Fulton L."/>
            <person name="Fulton B."/>
            <person name="Courtney L."/>
            <person name="Fronick C."/>
            <person name="Harrison M."/>
            <person name="Strong C."/>
            <person name="Farmer C."/>
            <person name="Delahaunty K."/>
            <person name="Markovic C."/>
            <person name="Hall O."/>
            <person name="Minx P."/>
            <person name="Tomlinson C."/>
            <person name="Mitreva M."/>
            <person name="Hou S."/>
            <person name="Chen J."/>
            <person name="Wollam A."/>
            <person name="Pepin K.H."/>
            <person name="Johnson M."/>
            <person name="Bhonagiri V."/>
            <person name="Zhang X."/>
            <person name="Suruliraj S."/>
            <person name="Warren W."/>
            <person name="Chinwalla A."/>
            <person name="Mardis E.R."/>
            <person name="Wilson R.K."/>
        </authorList>
    </citation>
    <scope>NUCLEOTIDE SEQUENCE [LARGE SCALE GENOMIC DNA]</scope>
    <source>
        <strain evidence="2 3">DP7</strain>
    </source>
</reference>
<evidence type="ECO:0000313" key="3">
    <source>
        <dbReference type="Proteomes" id="UP000004416"/>
    </source>
</evidence>
<feature type="transmembrane region" description="Helical" evidence="1">
    <location>
        <begin position="104"/>
        <end position="122"/>
    </location>
</feature>
<feature type="transmembrane region" description="Helical" evidence="1">
    <location>
        <begin position="32"/>
        <end position="49"/>
    </location>
</feature>
<name>G9XNS1_DESHA</name>
<keyword evidence="1" id="KW-0472">Membrane</keyword>
<evidence type="ECO:0000256" key="1">
    <source>
        <dbReference type="SAM" id="Phobius"/>
    </source>
</evidence>
<protein>
    <recommendedName>
        <fullName evidence="4">DUF5673 domain-containing protein</fullName>
    </recommendedName>
</protein>
<evidence type="ECO:0000313" key="2">
    <source>
        <dbReference type="EMBL" id="EHL06567.1"/>
    </source>
</evidence>